<reference evidence="2 3" key="1">
    <citation type="journal article" date="2018" name="Nat. Ecol. Evol.">
        <title>Pezizomycetes genomes reveal the molecular basis of ectomycorrhizal truffle lifestyle.</title>
        <authorList>
            <person name="Murat C."/>
            <person name="Payen T."/>
            <person name="Noel B."/>
            <person name="Kuo A."/>
            <person name="Morin E."/>
            <person name="Chen J."/>
            <person name="Kohler A."/>
            <person name="Krizsan K."/>
            <person name="Balestrini R."/>
            <person name="Da Silva C."/>
            <person name="Montanini B."/>
            <person name="Hainaut M."/>
            <person name="Levati E."/>
            <person name="Barry K.W."/>
            <person name="Belfiori B."/>
            <person name="Cichocki N."/>
            <person name="Clum A."/>
            <person name="Dockter R.B."/>
            <person name="Fauchery L."/>
            <person name="Guy J."/>
            <person name="Iotti M."/>
            <person name="Le Tacon F."/>
            <person name="Lindquist E.A."/>
            <person name="Lipzen A."/>
            <person name="Malagnac F."/>
            <person name="Mello A."/>
            <person name="Molinier V."/>
            <person name="Miyauchi S."/>
            <person name="Poulain J."/>
            <person name="Riccioni C."/>
            <person name="Rubini A."/>
            <person name="Sitrit Y."/>
            <person name="Splivallo R."/>
            <person name="Traeger S."/>
            <person name="Wang M."/>
            <person name="Zifcakova L."/>
            <person name="Wipf D."/>
            <person name="Zambonelli A."/>
            <person name="Paolocci F."/>
            <person name="Nowrousian M."/>
            <person name="Ottonello S."/>
            <person name="Baldrian P."/>
            <person name="Spatafora J.W."/>
            <person name="Henrissat B."/>
            <person name="Nagy L.G."/>
            <person name="Aury J.M."/>
            <person name="Wincker P."/>
            <person name="Grigoriev I.V."/>
            <person name="Bonfante P."/>
            <person name="Martin F.M."/>
        </authorList>
    </citation>
    <scope>NUCLEOTIDE SEQUENCE [LARGE SCALE GENOMIC DNA]</scope>
    <source>
        <strain evidence="2 3">RN42</strain>
    </source>
</reference>
<proteinExistence type="predicted"/>
<keyword evidence="3" id="KW-1185">Reference proteome</keyword>
<dbReference type="EMBL" id="ML119760">
    <property type="protein sequence ID" value="RPA75639.1"/>
    <property type="molecule type" value="Genomic_DNA"/>
</dbReference>
<dbReference type="AlphaFoldDB" id="A0A3N4HPI2"/>
<organism evidence="2 3">
    <name type="scientific">Ascobolus immersus RN42</name>
    <dbReference type="NCBI Taxonomy" id="1160509"/>
    <lineage>
        <taxon>Eukaryota</taxon>
        <taxon>Fungi</taxon>
        <taxon>Dikarya</taxon>
        <taxon>Ascomycota</taxon>
        <taxon>Pezizomycotina</taxon>
        <taxon>Pezizomycetes</taxon>
        <taxon>Pezizales</taxon>
        <taxon>Ascobolaceae</taxon>
        <taxon>Ascobolus</taxon>
    </lineage>
</organism>
<evidence type="ECO:0000313" key="2">
    <source>
        <dbReference type="EMBL" id="RPA75639.1"/>
    </source>
</evidence>
<protein>
    <submittedName>
        <fullName evidence="2">Uncharacterized protein</fullName>
    </submittedName>
</protein>
<gene>
    <name evidence="2" type="ORF">BJ508DRAFT_311826</name>
</gene>
<sequence>MSSVSGEDILPSYLYPAPDTFDERKSRLIHFGKDVDGAGKNQIFKIRSATSSGHERFYNVIKEGDKNHKNAGLWEIGDVQISLSKWLSGKEHKDFANFDAFIRTWGIQDPDIPNPTAASNHSRRFRAPPVHKYISLEFAPWFVLADAEPQTQSLKEDIPVPYGILRVRGWIRFYDEKDAELEKDGPGDIDETLPDGSKLVGGALIYKPVVVTVQIPKFMPDALAKGKPDAEDSYNLDHGHVWVMQSTNTVPALTIVRHDQQPRPRVRTGLSPEEKNEQEPTEVKSDQKPKETGEEEKTGIYPTEDMVFLQYKPCNTSVFSAGG</sequence>
<evidence type="ECO:0000313" key="3">
    <source>
        <dbReference type="Proteomes" id="UP000275078"/>
    </source>
</evidence>
<evidence type="ECO:0000256" key="1">
    <source>
        <dbReference type="SAM" id="MobiDB-lite"/>
    </source>
</evidence>
<accession>A0A3N4HPI2</accession>
<feature type="region of interest" description="Disordered" evidence="1">
    <location>
        <begin position="257"/>
        <end position="302"/>
    </location>
</feature>
<feature type="compositionally biased region" description="Basic and acidic residues" evidence="1">
    <location>
        <begin position="272"/>
        <end position="298"/>
    </location>
</feature>
<dbReference type="Proteomes" id="UP000275078">
    <property type="component" value="Unassembled WGS sequence"/>
</dbReference>
<name>A0A3N4HPI2_ASCIM</name>